<reference evidence="1" key="1">
    <citation type="submission" date="2018-02" db="EMBL/GenBank/DDBJ databases">
        <title>Rhizophora mucronata_Transcriptome.</title>
        <authorList>
            <person name="Meera S.P."/>
            <person name="Sreeshan A."/>
            <person name="Augustine A."/>
        </authorList>
    </citation>
    <scope>NUCLEOTIDE SEQUENCE</scope>
    <source>
        <tissue evidence="1">Leaf</tissue>
    </source>
</reference>
<protein>
    <submittedName>
        <fullName evidence="1">Uncharacterized protein</fullName>
    </submittedName>
</protein>
<organism evidence="1">
    <name type="scientific">Rhizophora mucronata</name>
    <name type="common">Asiatic mangrove</name>
    <dbReference type="NCBI Taxonomy" id="61149"/>
    <lineage>
        <taxon>Eukaryota</taxon>
        <taxon>Viridiplantae</taxon>
        <taxon>Streptophyta</taxon>
        <taxon>Embryophyta</taxon>
        <taxon>Tracheophyta</taxon>
        <taxon>Spermatophyta</taxon>
        <taxon>Magnoliopsida</taxon>
        <taxon>eudicotyledons</taxon>
        <taxon>Gunneridae</taxon>
        <taxon>Pentapetalae</taxon>
        <taxon>rosids</taxon>
        <taxon>fabids</taxon>
        <taxon>Malpighiales</taxon>
        <taxon>Rhizophoraceae</taxon>
        <taxon>Rhizophora</taxon>
    </lineage>
</organism>
<proteinExistence type="predicted"/>
<dbReference type="AlphaFoldDB" id="A0A2P2QB13"/>
<name>A0A2P2QB13_RHIMU</name>
<sequence length="42" mass="4846">MTLLVSHHVVYDSYNSLCHITSGYAVVVAETRGRVPFYLMEW</sequence>
<accession>A0A2P2QB13</accession>
<evidence type="ECO:0000313" key="1">
    <source>
        <dbReference type="EMBL" id="MBX64143.1"/>
    </source>
</evidence>
<dbReference type="EMBL" id="GGEC01083659">
    <property type="protein sequence ID" value="MBX64143.1"/>
    <property type="molecule type" value="Transcribed_RNA"/>
</dbReference>